<feature type="non-terminal residue" evidence="1">
    <location>
        <position position="194"/>
    </location>
</feature>
<name>A0AC60P3T0_IXOPE</name>
<evidence type="ECO:0000313" key="2">
    <source>
        <dbReference type="Proteomes" id="UP000805193"/>
    </source>
</evidence>
<evidence type="ECO:0000313" key="1">
    <source>
        <dbReference type="EMBL" id="KAG0414033.1"/>
    </source>
</evidence>
<protein>
    <submittedName>
        <fullName evidence="1">Uncharacterized protein</fullName>
    </submittedName>
</protein>
<comment type="caution">
    <text evidence="1">The sequence shown here is derived from an EMBL/GenBank/DDBJ whole genome shotgun (WGS) entry which is preliminary data.</text>
</comment>
<feature type="non-terminal residue" evidence="1">
    <location>
        <position position="1"/>
    </location>
</feature>
<gene>
    <name evidence="1" type="ORF">HPB47_008814</name>
</gene>
<dbReference type="EMBL" id="JABSTQ010011212">
    <property type="protein sequence ID" value="KAG0414033.1"/>
    <property type="molecule type" value="Genomic_DNA"/>
</dbReference>
<reference evidence="1 2" key="1">
    <citation type="journal article" date="2020" name="Cell">
        <title>Large-Scale Comparative Analyses of Tick Genomes Elucidate Their Genetic Diversity and Vector Capacities.</title>
        <authorList>
            <consortium name="Tick Genome and Microbiome Consortium (TIGMIC)"/>
            <person name="Jia N."/>
            <person name="Wang J."/>
            <person name="Shi W."/>
            <person name="Du L."/>
            <person name="Sun Y."/>
            <person name="Zhan W."/>
            <person name="Jiang J.F."/>
            <person name="Wang Q."/>
            <person name="Zhang B."/>
            <person name="Ji P."/>
            <person name="Bell-Sakyi L."/>
            <person name="Cui X.M."/>
            <person name="Yuan T.T."/>
            <person name="Jiang B.G."/>
            <person name="Yang W.F."/>
            <person name="Lam T.T."/>
            <person name="Chang Q.C."/>
            <person name="Ding S.J."/>
            <person name="Wang X.J."/>
            <person name="Zhu J.G."/>
            <person name="Ruan X.D."/>
            <person name="Zhao L."/>
            <person name="Wei J.T."/>
            <person name="Ye R.Z."/>
            <person name="Que T.C."/>
            <person name="Du C.H."/>
            <person name="Zhou Y.H."/>
            <person name="Cheng J.X."/>
            <person name="Dai P.F."/>
            <person name="Guo W.B."/>
            <person name="Han X.H."/>
            <person name="Huang E.J."/>
            <person name="Li L.F."/>
            <person name="Wei W."/>
            <person name="Gao Y.C."/>
            <person name="Liu J.Z."/>
            <person name="Shao H.Z."/>
            <person name="Wang X."/>
            <person name="Wang C.C."/>
            <person name="Yang T.C."/>
            <person name="Huo Q.B."/>
            <person name="Li W."/>
            <person name="Chen H.Y."/>
            <person name="Chen S.E."/>
            <person name="Zhou L.G."/>
            <person name="Ni X.B."/>
            <person name="Tian J.H."/>
            <person name="Sheng Y."/>
            <person name="Liu T."/>
            <person name="Pan Y.S."/>
            <person name="Xia L.Y."/>
            <person name="Li J."/>
            <person name="Zhao F."/>
            <person name="Cao W.C."/>
        </authorList>
    </citation>
    <scope>NUCLEOTIDE SEQUENCE [LARGE SCALE GENOMIC DNA]</scope>
    <source>
        <strain evidence="1">Iper-2018</strain>
    </source>
</reference>
<organism evidence="1 2">
    <name type="scientific">Ixodes persulcatus</name>
    <name type="common">Taiga tick</name>
    <dbReference type="NCBI Taxonomy" id="34615"/>
    <lineage>
        <taxon>Eukaryota</taxon>
        <taxon>Metazoa</taxon>
        <taxon>Ecdysozoa</taxon>
        <taxon>Arthropoda</taxon>
        <taxon>Chelicerata</taxon>
        <taxon>Arachnida</taxon>
        <taxon>Acari</taxon>
        <taxon>Parasitiformes</taxon>
        <taxon>Ixodida</taxon>
        <taxon>Ixodoidea</taxon>
        <taxon>Ixodidae</taxon>
        <taxon>Ixodinae</taxon>
        <taxon>Ixodes</taxon>
    </lineage>
</organism>
<proteinExistence type="predicted"/>
<keyword evidence="2" id="KW-1185">Reference proteome</keyword>
<accession>A0AC60P3T0</accession>
<dbReference type="Proteomes" id="UP000805193">
    <property type="component" value="Unassembled WGS sequence"/>
</dbReference>
<sequence>MKERNRCLNKAMLDVCIREYNYERKTLEESGRLTRDERECSYGEYICLLKAAEGCPSRSLARKALNDFHNTKLDLDNCPRFDGSSGKQRCDAERFSGCFAWAVKDIELTEDYDDKSLAKSCKVLESVDSCTKYMEIRGCSDEDKQRLQYLKSDFASFRSHICDPNIHTSMLELNQCLNKSAMKSCSKLLPDDDC</sequence>